<proteinExistence type="predicted"/>
<sequence length="195" mass="22103">MLETCPRCATRLGVPLKSGRQVCPHCGWSTIVVIEPPPESVPQQLLKPPAAAGVGAVAKQFFRVAVRIFAYFFNSVKQWFLWKFQTTGPKTGEIFKGLSEKLHELEESIPTGNEPPEEPWLYPREAFQELGGIPEDSTSQVRTLDGKFLINYPQFRVLHDKDAYKMLGLDYSPERQQKGLTYLRRLSKGSKFTKS</sequence>
<reference evidence="2" key="1">
    <citation type="submission" date="2023-07" db="EMBL/GenBank/DDBJ databases">
        <authorList>
            <person name="Luz R."/>
            <person name="Cordeiro R."/>
            <person name="Fonseca A."/>
            <person name="Goncalves V."/>
        </authorList>
    </citation>
    <scope>NUCLEOTIDE SEQUENCE [LARGE SCALE GENOMIC DNA]</scope>
    <source>
        <strain evidence="2">BACA0444</strain>
    </source>
</reference>
<dbReference type="AlphaFoldDB" id="A0AAE4JYH9"/>
<protein>
    <submittedName>
        <fullName evidence="1">Uncharacterized protein</fullName>
    </submittedName>
</protein>
<accession>A0AAE4JYH9</accession>
<dbReference type="EMBL" id="JAVMIP010000002">
    <property type="protein sequence ID" value="MDS3859722.1"/>
    <property type="molecule type" value="Genomic_DNA"/>
</dbReference>
<dbReference type="RefSeq" id="WP_322877030.1">
    <property type="nucleotide sequence ID" value="NZ_JAVMIP010000002.1"/>
</dbReference>
<evidence type="ECO:0000313" key="2">
    <source>
        <dbReference type="Proteomes" id="UP001268256"/>
    </source>
</evidence>
<gene>
    <name evidence="1" type="ORF">RIF25_02760</name>
</gene>
<dbReference type="Proteomes" id="UP001268256">
    <property type="component" value="Unassembled WGS sequence"/>
</dbReference>
<keyword evidence="2" id="KW-1185">Reference proteome</keyword>
<evidence type="ECO:0000313" key="1">
    <source>
        <dbReference type="EMBL" id="MDS3859722.1"/>
    </source>
</evidence>
<organism evidence="1 2">
    <name type="scientific">Pseudocalidococcus azoricus BACA0444</name>
    <dbReference type="NCBI Taxonomy" id="2918990"/>
    <lineage>
        <taxon>Bacteria</taxon>
        <taxon>Bacillati</taxon>
        <taxon>Cyanobacteriota</taxon>
        <taxon>Cyanophyceae</taxon>
        <taxon>Acaryochloridales</taxon>
        <taxon>Thermosynechococcaceae</taxon>
        <taxon>Pseudocalidococcus</taxon>
        <taxon>Pseudocalidococcus azoricus</taxon>
    </lineage>
</organism>
<name>A0AAE4JYH9_9CYAN</name>
<comment type="caution">
    <text evidence="1">The sequence shown here is derived from an EMBL/GenBank/DDBJ whole genome shotgun (WGS) entry which is preliminary data.</text>
</comment>